<dbReference type="AlphaFoldDB" id="A0A9P5CLT3"/>
<dbReference type="RefSeq" id="XP_040773134.1">
    <property type="nucleotide sequence ID" value="XM_040923657.1"/>
</dbReference>
<dbReference type="EMBL" id="MU032350">
    <property type="protein sequence ID" value="KAF3762155.1"/>
    <property type="molecule type" value="Genomic_DNA"/>
</dbReference>
<evidence type="ECO:0000313" key="3">
    <source>
        <dbReference type="Proteomes" id="UP000803844"/>
    </source>
</evidence>
<proteinExistence type="predicted"/>
<feature type="region of interest" description="Disordered" evidence="1">
    <location>
        <begin position="1"/>
        <end position="25"/>
    </location>
</feature>
<protein>
    <submittedName>
        <fullName evidence="2">Uncharacterized protein</fullName>
    </submittedName>
</protein>
<dbReference type="GeneID" id="63840786"/>
<dbReference type="Proteomes" id="UP000803844">
    <property type="component" value="Unassembled WGS sequence"/>
</dbReference>
<keyword evidence="3" id="KW-1185">Reference proteome</keyword>
<evidence type="ECO:0000313" key="2">
    <source>
        <dbReference type="EMBL" id="KAF3762155.1"/>
    </source>
</evidence>
<accession>A0A9P5CLT3</accession>
<sequence>MQLLPELPPSTTGQNHTARQYEGPRVSRALQMPQCPAQFHVCVLREAQAPQPPLPTYKIVDSSISYHKLPEAS</sequence>
<reference evidence="2" key="1">
    <citation type="journal article" date="2020" name="Phytopathology">
        <title>Genome sequence of the chestnut blight fungus Cryphonectria parasitica EP155: A fundamental resource for an archetypical invasive plant pathogen.</title>
        <authorList>
            <person name="Crouch J.A."/>
            <person name="Dawe A."/>
            <person name="Aerts A."/>
            <person name="Barry K."/>
            <person name="Churchill A.C.L."/>
            <person name="Grimwood J."/>
            <person name="Hillman B."/>
            <person name="Milgroom M.G."/>
            <person name="Pangilinan J."/>
            <person name="Smith M."/>
            <person name="Salamov A."/>
            <person name="Schmutz J."/>
            <person name="Yadav J."/>
            <person name="Grigoriev I.V."/>
            <person name="Nuss D."/>
        </authorList>
    </citation>
    <scope>NUCLEOTIDE SEQUENCE</scope>
    <source>
        <strain evidence="2">EP155</strain>
    </source>
</reference>
<feature type="compositionally biased region" description="Polar residues" evidence="1">
    <location>
        <begin position="9"/>
        <end position="18"/>
    </location>
</feature>
<name>A0A9P5CLT3_CRYP1</name>
<organism evidence="2 3">
    <name type="scientific">Cryphonectria parasitica (strain ATCC 38755 / EP155)</name>
    <dbReference type="NCBI Taxonomy" id="660469"/>
    <lineage>
        <taxon>Eukaryota</taxon>
        <taxon>Fungi</taxon>
        <taxon>Dikarya</taxon>
        <taxon>Ascomycota</taxon>
        <taxon>Pezizomycotina</taxon>
        <taxon>Sordariomycetes</taxon>
        <taxon>Sordariomycetidae</taxon>
        <taxon>Diaporthales</taxon>
        <taxon>Cryphonectriaceae</taxon>
        <taxon>Cryphonectria-Endothia species complex</taxon>
        <taxon>Cryphonectria</taxon>
    </lineage>
</organism>
<comment type="caution">
    <text evidence="2">The sequence shown here is derived from an EMBL/GenBank/DDBJ whole genome shotgun (WGS) entry which is preliminary data.</text>
</comment>
<evidence type="ECO:0000256" key="1">
    <source>
        <dbReference type="SAM" id="MobiDB-lite"/>
    </source>
</evidence>
<gene>
    <name evidence="2" type="ORF">M406DRAFT_357356</name>
</gene>